<feature type="transmembrane region" description="Helical" evidence="8">
    <location>
        <begin position="73"/>
        <end position="92"/>
    </location>
</feature>
<dbReference type="PANTHER" id="PTHR11537">
    <property type="entry name" value="VOLTAGE-GATED POTASSIUM CHANNEL"/>
    <property type="match status" value="1"/>
</dbReference>
<evidence type="ECO:0000256" key="4">
    <source>
        <dbReference type="ARBA" id="ARBA00022989"/>
    </source>
</evidence>
<keyword evidence="7 10" id="KW-0407">Ion channel</keyword>
<evidence type="ECO:0000313" key="10">
    <source>
        <dbReference type="EMBL" id="MDF0752008.1"/>
    </source>
</evidence>
<dbReference type="PRINTS" id="PR00169">
    <property type="entry name" value="KCHANNEL"/>
</dbReference>
<name>A0ABT5YEB7_9GAMM</name>
<keyword evidence="6 8" id="KW-0472">Membrane</keyword>
<feature type="domain" description="Potassium channel" evidence="9">
    <location>
        <begin position="16"/>
        <end position="88"/>
    </location>
</feature>
<dbReference type="EMBL" id="JANCMW010000012">
    <property type="protein sequence ID" value="MDF0752008.1"/>
    <property type="molecule type" value="Genomic_DNA"/>
</dbReference>
<dbReference type="RefSeq" id="WP_275708864.1">
    <property type="nucleotide sequence ID" value="NZ_JANCMW010000012.1"/>
</dbReference>
<evidence type="ECO:0000256" key="8">
    <source>
        <dbReference type="SAM" id="Phobius"/>
    </source>
</evidence>
<reference evidence="10" key="1">
    <citation type="submission" date="2022-07" db="EMBL/GenBank/DDBJ databases">
        <title>Marinobacter iranensis a new bacterium isolate from a hipersaline lake in Iran.</title>
        <authorList>
            <person name="Mohammad A.M.A."/>
            <person name="Cristina S.-P."/>
            <person name="Antonio V."/>
        </authorList>
    </citation>
    <scope>NUCLEOTIDE SEQUENCE</scope>
    <source>
        <strain evidence="10">71-i</strain>
    </source>
</reference>
<keyword evidence="5" id="KW-0406">Ion transport</keyword>
<keyword evidence="3 8" id="KW-0812">Transmembrane</keyword>
<organism evidence="10 11">
    <name type="scientific">Marinobacter iranensis</name>
    <dbReference type="NCBI Taxonomy" id="2962607"/>
    <lineage>
        <taxon>Bacteria</taxon>
        <taxon>Pseudomonadati</taxon>
        <taxon>Pseudomonadota</taxon>
        <taxon>Gammaproteobacteria</taxon>
        <taxon>Pseudomonadales</taxon>
        <taxon>Marinobacteraceae</taxon>
        <taxon>Marinobacter</taxon>
    </lineage>
</organism>
<comment type="subcellular location">
    <subcellularLocation>
        <location evidence="1">Membrane</location>
        <topology evidence="1">Multi-pass membrane protein</topology>
    </subcellularLocation>
</comment>
<dbReference type="GO" id="GO:0034220">
    <property type="term" value="P:monoatomic ion transmembrane transport"/>
    <property type="evidence" value="ECO:0007669"/>
    <property type="project" value="UniProtKB-KW"/>
</dbReference>
<sequence>MRLNHHSPTQVGILYAFLVLAFTLLYWFCPSFWKSPLTFIDSFYFSVVTITTLGYGDITPQTNAARLATSAESLSGIFVIGLFLNAITYNFSARELETKRKEEDEKWRPARLLMARHICKMHASIFWALQWIINPANKIDKKQHGIPPEMSQRNADGWGRRHQINPLEPQYDELKKMVEYNNVALDSTLHPKVVSFITCAKQLIKECDFIVQAYEKKEEALFVGSFDSSSALEMEKVYKFMISVFPEVVELENLNRPMKSADELIELASELNDKVDFLRLNVR</sequence>
<evidence type="ECO:0000256" key="3">
    <source>
        <dbReference type="ARBA" id="ARBA00022692"/>
    </source>
</evidence>
<accession>A0ABT5YEB7</accession>
<comment type="caution">
    <text evidence="10">The sequence shown here is derived from an EMBL/GenBank/DDBJ whole genome shotgun (WGS) entry which is preliminary data.</text>
</comment>
<evidence type="ECO:0000313" key="11">
    <source>
        <dbReference type="Proteomes" id="UP001143391"/>
    </source>
</evidence>
<evidence type="ECO:0000256" key="5">
    <source>
        <dbReference type="ARBA" id="ARBA00023065"/>
    </source>
</evidence>
<proteinExistence type="predicted"/>
<feature type="transmembrane region" description="Helical" evidence="8">
    <location>
        <begin position="12"/>
        <end position="33"/>
    </location>
</feature>
<dbReference type="InterPro" id="IPR028325">
    <property type="entry name" value="VG_K_chnl"/>
</dbReference>
<keyword evidence="11" id="KW-1185">Reference proteome</keyword>
<dbReference type="Proteomes" id="UP001143391">
    <property type="component" value="Unassembled WGS sequence"/>
</dbReference>
<keyword evidence="4 8" id="KW-1133">Transmembrane helix</keyword>
<dbReference type="Gene3D" id="1.10.287.70">
    <property type="match status" value="1"/>
</dbReference>
<dbReference type="InterPro" id="IPR013099">
    <property type="entry name" value="K_chnl_dom"/>
</dbReference>
<evidence type="ECO:0000259" key="9">
    <source>
        <dbReference type="Pfam" id="PF07885"/>
    </source>
</evidence>
<evidence type="ECO:0000256" key="1">
    <source>
        <dbReference type="ARBA" id="ARBA00004141"/>
    </source>
</evidence>
<evidence type="ECO:0000256" key="6">
    <source>
        <dbReference type="ARBA" id="ARBA00023136"/>
    </source>
</evidence>
<dbReference type="Pfam" id="PF07885">
    <property type="entry name" value="Ion_trans_2"/>
    <property type="match status" value="1"/>
</dbReference>
<dbReference type="SUPFAM" id="SSF81324">
    <property type="entry name" value="Voltage-gated potassium channels"/>
    <property type="match status" value="1"/>
</dbReference>
<evidence type="ECO:0000256" key="7">
    <source>
        <dbReference type="ARBA" id="ARBA00023303"/>
    </source>
</evidence>
<gene>
    <name evidence="10" type="ORF">NLU14_17390</name>
</gene>
<dbReference type="PANTHER" id="PTHR11537:SF254">
    <property type="entry name" value="POTASSIUM VOLTAGE-GATED CHANNEL PROTEIN SHAB"/>
    <property type="match status" value="1"/>
</dbReference>
<protein>
    <submittedName>
        <fullName evidence="10">Potassium channel family protein</fullName>
    </submittedName>
</protein>
<keyword evidence="2" id="KW-0813">Transport</keyword>
<evidence type="ECO:0000256" key="2">
    <source>
        <dbReference type="ARBA" id="ARBA00022448"/>
    </source>
</evidence>